<dbReference type="Gene3D" id="3.40.190.10">
    <property type="entry name" value="Periplasmic binding protein-like II"/>
    <property type="match status" value="2"/>
</dbReference>
<evidence type="ECO:0000259" key="3">
    <source>
        <dbReference type="Pfam" id="PF12849"/>
    </source>
</evidence>
<dbReference type="RefSeq" id="WP_025317718.1">
    <property type="nucleotide sequence ID" value="NZ_CP006720.1"/>
</dbReference>
<dbReference type="STRING" id="838561.P344_05890"/>
<keyword evidence="1" id="KW-0732">Signal</keyword>
<evidence type="ECO:0000313" key="5">
    <source>
        <dbReference type="Proteomes" id="UP000019260"/>
    </source>
</evidence>
<dbReference type="InterPro" id="IPR050811">
    <property type="entry name" value="Phosphate_ABC_transporter"/>
</dbReference>
<evidence type="ECO:0000313" key="4">
    <source>
        <dbReference type="EMBL" id="AHI58485.1"/>
    </source>
</evidence>
<feature type="transmembrane region" description="Helical" evidence="2">
    <location>
        <begin position="16"/>
        <end position="35"/>
    </location>
</feature>
<dbReference type="InterPro" id="IPR024370">
    <property type="entry name" value="PBP_domain"/>
</dbReference>
<reference evidence="4 5" key="1">
    <citation type="submission" date="2013-09" db="EMBL/GenBank/DDBJ databases">
        <title>Complete genome sequence of Spiroplasma mirum suckling mouse cataract agent.</title>
        <authorList>
            <person name="Landry C.A."/>
            <person name="Bastian F.O."/>
            <person name="Thune R.L."/>
        </authorList>
    </citation>
    <scope>NUCLEOTIDE SEQUENCE [LARGE SCALE GENOMIC DNA]</scope>
    <source>
        <strain evidence="4 5">SMCA</strain>
    </source>
</reference>
<evidence type="ECO:0000256" key="1">
    <source>
        <dbReference type="ARBA" id="ARBA00022729"/>
    </source>
</evidence>
<dbReference type="PANTHER" id="PTHR30570">
    <property type="entry name" value="PERIPLASMIC PHOSPHATE BINDING COMPONENT OF PHOSPHATE ABC TRANSPORTER"/>
    <property type="match status" value="1"/>
</dbReference>
<proteinExistence type="predicted"/>
<dbReference type="Proteomes" id="UP000019260">
    <property type="component" value="Chromosome"/>
</dbReference>
<organism evidence="4 5">
    <name type="scientific">Spiroplasma mirum ATCC 29335</name>
    <dbReference type="NCBI Taxonomy" id="838561"/>
    <lineage>
        <taxon>Bacteria</taxon>
        <taxon>Bacillati</taxon>
        <taxon>Mycoplasmatota</taxon>
        <taxon>Mollicutes</taxon>
        <taxon>Entomoplasmatales</taxon>
        <taxon>Spiroplasmataceae</taxon>
        <taxon>Spiroplasma</taxon>
    </lineage>
</organism>
<dbReference type="KEGG" id="smia:P344_05890"/>
<name>W6AP34_9MOLU</name>
<dbReference type="HOGENOM" id="CLU_657056_0_0_14"/>
<keyword evidence="2" id="KW-0812">Transmembrane</keyword>
<gene>
    <name evidence="4" type="ORF">P344_05890</name>
</gene>
<keyword evidence="2" id="KW-1133">Transmembrane helix</keyword>
<dbReference type="SUPFAM" id="SSF53850">
    <property type="entry name" value="Periplasmic binding protein-like II"/>
    <property type="match status" value="1"/>
</dbReference>
<dbReference type="EMBL" id="CP006720">
    <property type="protein sequence ID" value="AHI58485.1"/>
    <property type="molecule type" value="Genomic_DNA"/>
</dbReference>
<dbReference type="AlphaFoldDB" id="W6AP34"/>
<dbReference type="PATRIC" id="fig|838561.3.peg.1129"/>
<dbReference type="eggNOG" id="COG0226">
    <property type="taxonomic scope" value="Bacteria"/>
</dbReference>
<sequence>MKYEKKLWEEITNHRMMTIIVFVLILVIAIVIWTVSTASNVIVAGGSTSVAPIMNDITEQYKKKRGEDIVYNALGSAAALVGAQNGSYAFGFLSKDVNSTPKSGDNGANAQNLWNNKHVLRFVFARDYILLTYHLPNGCSLKKDPLTNKPIPLNFSAFFGGDGTKLIQKIYDHNITWGAAFKDQLVCSPSGRNSGFYTLTREAGSGTRDFFESGVIKTKIYSTDQVASSNGAMYQTLATTPGSIGYLSFSFIERVASDPQLGIQAVASVTGASNPKSELPYVYDDTAKTYDFNPDYSLVRPFTGIVNTVGKHFNKALEFIAWMLDPKPYDDYKKRGIPLAPDDAAYWYIHEGDQPLTHDDIYFLKYNNNTNFAINGNGTLPGWGMNKKYLSIWDYIIRQNPDYDHNYPVYKGTDEVSN</sequence>
<dbReference type="NCBIfam" id="TIGR04505">
    <property type="entry name" value="PtsS_plasma"/>
    <property type="match status" value="1"/>
</dbReference>
<dbReference type="PANTHER" id="PTHR30570:SF1">
    <property type="entry name" value="PHOSPHATE-BINDING PROTEIN PSTS"/>
    <property type="match status" value="1"/>
</dbReference>
<protein>
    <recommendedName>
        <fullName evidence="3">PBP domain-containing protein</fullName>
    </recommendedName>
</protein>
<feature type="domain" description="PBP" evidence="3">
    <location>
        <begin position="37"/>
        <end position="326"/>
    </location>
</feature>
<evidence type="ECO:0000256" key="2">
    <source>
        <dbReference type="SAM" id="Phobius"/>
    </source>
</evidence>
<dbReference type="Pfam" id="PF12849">
    <property type="entry name" value="PBP_like_2"/>
    <property type="match status" value="1"/>
</dbReference>
<keyword evidence="5" id="KW-1185">Reference proteome</keyword>
<dbReference type="InterPro" id="IPR030980">
    <property type="entry name" value="PtsS_plasma"/>
</dbReference>
<keyword evidence="2" id="KW-0472">Membrane</keyword>
<accession>W6AP34</accession>